<dbReference type="EC" id="6.1.1.-" evidence="7"/>
<dbReference type="InterPro" id="IPR020058">
    <property type="entry name" value="Glu/Gln-tRNA-synth_Ib_cat-dom"/>
</dbReference>
<dbReference type="PANTHER" id="PTHR43311:SF1">
    <property type="entry name" value="GLUTAMYL-Q TRNA(ASP) SYNTHETASE"/>
    <property type="match status" value="1"/>
</dbReference>
<dbReference type="InterPro" id="IPR049940">
    <property type="entry name" value="GluQ/Sye"/>
</dbReference>
<dbReference type="NCBIfam" id="TIGR03838">
    <property type="entry name" value="queuosine_YadB"/>
    <property type="match status" value="1"/>
</dbReference>
<protein>
    <recommendedName>
        <fullName evidence="7">Glutamyl-Q tRNA(Asp) synthetase</fullName>
        <shortName evidence="7">Glu-Q-RSs</shortName>
        <ecNumber evidence="7">6.1.1.-</ecNumber>
    </recommendedName>
</protein>
<feature type="short sequence motif" description="'KMSKS' region" evidence="7">
    <location>
        <begin position="241"/>
        <end position="245"/>
    </location>
</feature>
<sequence>MIQNTSETITGRFAPSPTGALHSGSLVAAVGSWLMARSCGGRWLLRLDDLDAPRQIPGMADDILQTLEDFGLVWDGKPSRQSCHGEAYELAFRQLQQQGLLFPCGCSRREIAQAASAPHPDDDCLPYSGTCRSGMNQHATIRSWRVRVREEEICFNDLRRGRICQDLSRYCGDIVVRRGDGEFAYQLAVVVDDQLTGVNQVVRGDDLLGSTPRQIYLQRLLGFPQPGYCHLPLVTDPSGNKLSKRDNLVSHHLGNWRGRENELLLAVLRFLGQLPPHELTGASCEEILDWATGIFDVKRIPTVGGCLQM</sequence>
<feature type="binding site" evidence="7">
    <location>
        <position position="131"/>
    </location>
    <ligand>
        <name>Zn(2+)</name>
        <dbReference type="ChEBI" id="CHEBI:29105"/>
    </ligand>
</feature>
<feature type="binding site" evidence="7">
    <location>
        <begin position="12"/>
        <end position="16"/>
    </location>
    <ligand>
        <name>L-glutamate</name>
        <dbReference type="ChEBI" id="CHEBI:29985"/>
    </ligand>
</feature>
<evidence type="ECO:0000256" key="5">
    <source>
        <dbReference type="ARBA" id="ARBA00022840"/>
    </source>
</evidence>
<evidence type="ECO:0000256" key="8">
    <source>
        <dbReference type="RuleBase" id="RU363037"/>
    </source>
</evidence>
<comment type="function">
    <text evidence="7">Catalyzes the tRNA-independent activation of glutamate in presence of ATP and the subsequent transfer of glutamate onto a tRNA(Asp). Glutamate is transferred on the 2-amino-5-(4,5-dihydroxy-2-cyclopenten-1-yl) moiety of the queuosine in the wobble position of the QUC anticodon.</text>
</comment>
<keyword evidence="6 7" id="KW-0030">Aminoacyl-tRNA synthetase</keyword>
<comment type="similarity">
    <text evidence="7">Belongs to the class-I aminoacyl-tRNA synthetase family. GluQ subfamily.</text>
</comment>
<evidence type="ECO:0000256" key="4">
    <source>
        <dbReference type="ARBA" id="ARBA00022833"/>
    </source>
</evidence>
<keyword evidence="1 7" id="KW-0436">Ligase</keyword>
<evidence type="ECO:0000256" key="3">
    <source>
        <dbReference type="ARBA" id="ARBA00022741"/>
    </source>
</evidence>
<dbReference type="RefSeq" id="WP_214298828.1">
    <property type="nucleotide sequence ID" value="NZ_JAHDYS010000008.1"/>
</dbReference>
<feature type="short sequence motif" description="'HIGH' region" evidence="7">
    <location>
        <begin position="15"/>
        <end position="25"/>
    </location>
</feature>
<proteinExistence type="inferred from homology"/>
<evidence type="ECO:0000259" key="9">
    <source>
        <dbReference type="Pfam" id="PF00749"/>
    </source>
</evidence>
<dbReference type="PANTHER" id="PTHR43311">
    <property type="entry name" value="GLUTAMATE--TRNA LIGASE"/>
    <property type="match status" value="1"/>
</dbReference>
<feature type="binding site" evidence="7">
    <location>
        <position position="104"/>
    </location>
    <ligand>
        <name>Zn(2+)</name>
        <dbReference type="ChEBI" id="CHEBI:29105"/>
    </ligand>
</feature>
<feature type="binding site" evidence="7">
    <location>
        <position position="244"/>
    </location>
    <ligand>
        <name>ATP</name>
        <dbReference type="ChEBI" id="CHEBI:30616"/>
    </ligand>
</feature>
<keyword evidence="8" id="KW-0648">Protein biosynthesis</keyword>
<evidence type="ECO:0000256" key="1">
    <source>
        <dbReference type="ARBA" id="ARBA00022598"/>
    </source>
</evidence>
<feature type="domain" description="Glutamyl/glutaminyl-tRNA synthetase class Ib catalytic" evidence="9">
    <location>
        <begin position="9"/>
        <end position="273"/>
    </location>
</feature>
<keyword evidence="3 7" id="KW-0547">Nucleotide-binding</keyword>
<accession>A0ABS5U8U3</accession>
<dbReference type="NCBIfam" id="NF004314">
    <property type="entry name" value="PRK05710.1-3"/>
    <property type="match status" value="1"/>
</dbReference>
<keyword evidence="11" id="KW-1185">Reference proteome</keyword>
<feature type="binding site" evidence="7">
    <location>
        <position position="48"/>
    </location>
    <ligand>
        <name>L-glutamate</name>
        <dbReference type="ChEBI" id="CHEBI:29985"/>
    </ligand>
</feature>
<evidence type="ECO:0000256" key="6">
    <source>
        <dbReference type="ARBA" id="ARBA00023146"/>
    </source>
</evidence>
<name>A0ABS5U8U3_9BACT</name>
<gene>
    <name evidence="10" type="primary">gluQRS</name>
    <name evidence="7" type="synonym">gluQ</name>
    <name evidence="10" type="ORF">KJB30_09730</name>
</gene>
<dbReference type="InterPro" id="IPR022380">
    <property type="entry name" value="Glu-Q_tRNA(Asp)_Synthase"/>
</dbReference>
<comment type="cofactor">
    <cofactor evidence="7">
        <name>Zn(2+)</name>
        <dbReference type="ChEBI" id="CHEBI:29105"/>
    </cofactor>
    <text evidence="7">Binds 1 zinc ion per subunit.</text>
</comment>
<dbReference type="SUPFAM" id="SSF52374">
    <property type="entry name" value="Nucleotidylyl transferase"/>
    <property type="match status" value="1"/>
</dbReference>
<reference evidence="10 11" key="1">
    <citation type="submission" date="2021-05" db="EMBL/GenBank/DDBJ databases">
        <title>The draft genome of Geobacter chapellei DSM 13688.</title>
        <authorList>
            <person name="Xu Z."/>
            <person name="Masuda Y."/>
            <person name="Itoh H."/>
            <person name="Senoo K."/>
        </authorList>
    </citation>
    <scope>NUCLEOTIDE SEQUENCE [LARGE SCALE GENOMIC DNA]</scope>
    <source>
        <strain evidence="10 11">DSM 13688</strain>
    </source>
</reference>
<evidence type="ECO:0000256" key="2">
    <source>
        <dbReference type="ARBA" id="ARBA00022723"/>
    </source>
</evidence>
<keyword evidence="5 7" id="KW-0067">ATP-binding</keyword>
<dbReference type="Proteomes" id="UP000784128">
    <property type="component" value="Unassembled WGS sequence"/>
</dbReference>
<evidence type="ECO:0000313" key="11">
    <source>
        <dbReference type="Proteomes" id="UP000784128"/>
    </source>
</evidence>
<organism evidence="10 11">
    <name type="scientific">Pelotalea chapellei</name>
    <dbReference type="NCBI Taxonomy" id="44671"/>
    <lineage>
        <taxon>Bacteria</taxon>
        <taxon>Pseudomonadati</taxon>
        <taxon>Thermodesulfobacteriota</taxon>
        <taxon>Desulfuromonadia</taxon>
        <taxon>Geobacterales</taxon>
        <taxon>Geobacteraceae</taxon>
        <taxon>Pelotalea</taxon>
    </lineage>
</organism>
<dbReference type="GO" id="GO:0016874">
    <property type="term" value="F:ligase activity"/>
    <property type="evidence" value="ECO:0007669"/>
    <property type="project" value="UniProtKB-KW"/>
</dbReference>
<comment type="caution">
    <text evidence="10">The sequence shown here is derived from an EMBL/GenBank/DDBJ whole genome shotgun (WGS) entry which is preliminary data.</text>
</comment>
<feature type="binding site" evidence="7">
    <location>
        <position position="203"/>
    </location>
    <ligand>
        <name>L-glutamate</name>
        <dbReference type="ChEBI" id="CHEBI:29985"/>
    </ligand>
</feature>
<keyword evidence="4 7" id="KW-0862">Zinc</keyword>
<dbReference type="HAMAP" id="MF_01428">
    <property type="entry name" value="Glu_Q_tRNA_synth"/>
    <property type="match status" value="1"/>
</dbReference>
<dbReference type="InterPro" id="IPR000924">
    <property type="entry name" value="Glu/Gln-tRNA-synth"/>
</dbReference>
<feature type="binding site" evidence="7">
    <location>
        <position position="127"/>
    </location>
    <ligand>
        <name>Zn(2+)</name>
        <dbReference type="ChEBI" id="CHEBI:29105"/>
    </ligand>
</feature>
<evidence type="ECO:0000313" key="10">
    <source>
        <dbReference type="EMBL" id="MBT1072064.1"/>
    </source>
</evidence>
<feature type="binding site" evidence="7">
    <location>
        <position position="106"/>
    </location>
    <ligand>
        <name>Zn(2+)</name>
        <dbReference type="ChEBI" id="CHEBI:29105"/>
    </ligand>
</feature>
<evidence type="ECO:0000256" key="7">
    <source>
        <dbReference type="HAMAP-Rule" id="MF_01428"/>
    </source>
</evidence>
<dbReference type="Gene3D" id="3.40.50.620">
    <property type="entry name" value="HUPs"/>
    <property type="match status" value="1"/>
</dbReference>
<feature type="binding site" evidence="7">
    <location>
        <position position="185"/>
    </location>
    <ligand>
        <name>L-glutamate</name>
        <dbReference type="ChEBI" id="CHEBI:29985"/>
    </ligand>
</feature>
<dbReference type="EMBL" id="JAHDYS010000008">
    <property type="protein sequence ID" value="MBT1072064.1"/>
    <property type="molecule type" value="Genomic_DNA"/>
</dbReference>
<keyword evidence="2 7" id="KW-0479">Metal-binding</keyword>
<dbReference type="InterPro" id="IPR014729">
    <property type="entry name" value="Rossmann-like_a/b/a_fold"/>
</dbReference>
<dbReference type="PRINTS" id="PR00987">
    <property type="entry name" value="TRNASYNTHGLU"/>
</dbReference>
<dbReference type="Pfam" id="PF00749">
    <property type="entry name" value="tRNA-synt_1c"/>
    <property type="match status" value="1"/>
</dbReference>